<dbReference type="SUPFAM" id="SSF46785">
    <property type="entry name" value="Winged helix' DNA-binding domain"/>
    <property type="match status" value="2"/>
</dbReference>
<dbReference type="PANTHER" id="PTHR30185:SF13">
    <property type="entry name" value="LICABCH OPERON REGULATOR-RELATED"/>
    <property type="match status" value="1"/>
</dbReference>
<dbReference type="PROSITE" id="PS51094">
    <property type="entry name" value="PTS_EIIA_TYPE_2"/>
    <property type="match status" value="1"/>
</dbReference>
<feature type="domain" description="PRD" evidence="8">
    <location>
        <begin position="175"/>
        <end position="283"/>
    </location>
</feature>
<dbReference type="Gene3D" id="1.10.1790.10">
    <property type="entry name" value="PRD domain"/>
    <property type="match status" value="2"/>
</dbReference>
<evidence type="ECO:0000256" key="2">
    <source>
        <dbReference type="ARBA" id="ARBA00022737"/>
    </source>
</evidence>
<dbReference type="InterPro" id="IPR016152">
    <property type="entry name" value="PTrfase/Anion_transptr"/>
</dbReference>
<keyword evidence="5" id="KW-0804">Transcription</keyword>
<keyword evidence="4" id="KW-0010">Activator</keyword>
<dbReference type="Pfam" id="PF00359">
    <property type="entry name" value="PTS_EIIA_2"/>
    <property type="match status" value="1"/>
</dbReference>
<dbReference type="SUPFAM" id="SSF55804">
    <property type="entry name" value="Phoshotransferase/anion transport protein"/>
    <property type="match status" value="1"/>
</dbReference>
<dbReference type="EMBL" id="JACOOS010000008">
    <property type="protein sequence ID" value="MBC5677610.1"/>
    <property type="molecule type" value="Genomic_DNA"/>
</dbReference>
<dbReference type="InterPro" id="IPR050661">
    <property type="entry name" value="BglG_antiterminators"/>
</dbReference>
<dbReference type="Proteomes" id="UP000635828">
    <property type="component" value="Unassembled WGS sequence"/>
</dbReference>
<keyword evidence="10" id="KW-1185">Reference proteome</keyword>
<evidence type="ECO:0000256" key="4">
    <source>
        <dbReference type="ARBA" id="ARBA00023159"/>
    </source>
</evidence>
<sequence>MLDYRMKKIIIELSDKKYVTASELAKILDLNEKTVRTTIAKMRDSVDEYGVEIEAKTRKGYHLIINDKNKYQKLINDDAFLLKTDIPNNSKEREEWLLDYLLKQHKFVRIDDLSEMLYVSRSTITNDLRNVEDILKNYHITLIRRPNYGLHVQGIEFDIRNCMISQFKDNQWTKRISEEKTRELKIILEILLNNIQNQKVVLSKSMIQEMMYCIYISKVRYEEHYKITVSKNEVVNRIYKPCIDVAQKIIEEINKSFVINLPDSEVYYIAINIAARSDYNVLEGEVESGVINQARKQATQMLECVYDMMHLDMRQNLTLLYDLIIFLIPMDIRMRYGIIAKNPFADATKKKYFFAYNVASQAVIPLKKTYFHEIPENEIAYITSIFALFIEQEKDKKKKYNILVICATNMSTSKLLAYQYKKKFKKYVDEVYTCEMYNLDSFDFSKVDYIFTTVEINRVLPKPVLGISAFLEDEEVDKISSILKFKASNTIADVYNEELFYDNIKGETKEEVLFEICQRIPEKYGIPTDFYEGLLRREEIAGTDLAKHVALPHPYETTSSISFACIAVLDHPIQWTRQEVQVVILMTVAEDEQRDLTNFLQLISEFIANEKAVLQLIKERNFTAFVNLLSQIEM</sequence>
<dbReference type="InterPro" id="IPR011608">
    <property type="entry name" value="PRD"/>
</dbReference>
<evidence type="ECO:0000256" key="5">
    <source>
        <dbReference type="ARBA" id="ARBA00023163"/>
    </source>
</evidence>
<evidence type="ECO:0000256" key="3">
    <source>
        <dbReference type="ARBA" id="ARBA00023015"/>
    </source>
</evidence>
<dbReference type="SUPFAM" id="SSF52794">
    <property type="entry name" value="PTS system IIB component-like"/>
    <property type="match status" value="1"/>
</dbReference>
<keyword evidence="1" id="KW-0808">Transferase</keyword>
<dbReference type="PANTHER" id="PTHR30185">
    <property type="entry name" value="CRYPTIC BETA-GLUCOSIDE BGL OPERON ANTITERMINATOR"/>
    <property type="match status" value="1"/>
</dbReference>
<protein>
    <submittedName>
        <fullName evidence="9">Transcription antiterminator</fullName>
    </submittedName>
</protein>
<dbReference type="Pfam" id="PF00874">
    <property type="entry name" value="PRD"/>
    <property type="match status" value="2"/>
</dbReference>
<evidence type="ECO:0000313" key="9">
    <source>
        <dbReference type="EMBL" id="MBC5677610.1"/>
    </source>
</evidence>
<proteinExistence type="predicted"/>
<dbReference type="InterPro" id="IPR013196">
    <property type="entry name" value="HTH_11"/>
</dbReference>
<dbReference type="Gene3D" id="3.40.50.2300">
    <property type="match status" value="1"/>
</dbReference>
<dbReference type="Gene3D" id="3.40.930.10">
    <property type="entry name" value="Mannitol-specific EII, Chain A"/>
    <property type="match status" value="1"/>
</dbReference>
<reference evidence="9 10" key="1">
    <citation type="submission" date="2020-08" db="EMBL/GenBank/DDBJ databases">
        <title>Genome public.</title>
        <authorList>
            <person name="Liu C."/>
            <person name="Sun Q."/>
        </authorList>
    </citation>
    <scope>NUCLEOTIDE SEQUENCE [LARGE SCALE GENOMIC DNA]</scope>
    <source>
        <strain evidence="9 10">NSJ-7</strain>
    </source>
</reference>
<evidence type="ECO:0000313" key="10">
    <source>
        <dbReference type="Proteomes" id="UP000635828"/>
    </source>
</evidence>
<gene>
    <name evidence="9" type="ORF">H8S22_08300</name>
</gene>
<dbReference type="PROSITE" id="PS51372">
    <property type="entry name" value="PRD_2"/>
    <property type="match status" value="2"/>
</dbReference>
<name>A0ABR7FQZ0_9FIRM</name>
<evidence type="ECO:0000259" key="8">
    <source>
        <dbReference type="PROSITE" id="PS51372"/>
    </source>
</evidence>
<evidence type="ECO:0000256" key="1">
    <source>
        <dbReference type="ARBA" id="ARBA00022679"/>
    </source>
</evidence>
<dbReference type="InterPro" id="IPR002178">
    <property type="entry name" value="PTS_EIIA_type-2_dom"/>
</dbReference>
<accession>A0ABR7FQZ0</accession>
<feature type="domain" description="PRD" evidence="8">
    <location>
        <begin position="289"/>
        <end position="396"/>
    </location>
</feature>
<dbReference type="Pfam" id="PF08279">
    <property type="entry name" value="HTH_11"/>
    <property type="match status" value="1"/>
</dbReference>
<dbReference type="Pfam" id="PF05043">
    <property type="entry name" value="Mga"/>
    <property type="match status" value="1"/>
</dbReference>
<organism evidence="9 10">
    <name type="scientific">Anaerostipes hominis</name>
    <name type="common">ex Liu et al. 2021</name>
    <dbReference type="NCBI Taxonomy" id="2763018"/>
    <lineage>
        <taxon>Bacteria</taxon>
        <taxon>Bacillati</taxon>
        <taxon>Bacillota</taxon>
        <taxon>Clostridia</taxon>
        <taxon>Lachnospirales</taxon>
        <taxon>Lachnospiraceae</taxon>
        <taxon>Anaerostipes</taxon>
    </lineage>
</organism>
<dbReference type="InterPro" id="IPR036390">
    <property type="entry name" value="WH_DNA-bd_sf"/>
</dbReference>
<dbReference type="Gene3D" id="1.10.10.10">
    <property type="entry name" value="Winged helix-like DNA-binding domain superfamily/Winged helix DNA-binding domain"/>
    <property type="match status" value="2"/>
</dbReference>
<dbReference type="InterPro" id="IPR036634">
    <property type="entry name" value="PRD_sf"/>
</dbReference>
<dbReference type="InterPro" id="IPR036388">
    <property type="entry name" value="WH-like_DNA-bd_sf"/>
</dbReference>
<evidence type="ECO:0000259" key="6">
    <source>
        <dbReference type="PROSITE" id="PS51094"/>
    </source>
</evidence>
<keyword evidence="2" id="KW-0677">Repeat</keyword>
<feature type="domain" description="PTS EIIB type-2" evidence="7">
    <location>
        <begin position="400"/>
        <end position="491"/>
    </location>
</feature>
<feature type="domain" description="PTS EIIA type-2" evidence="6">
    <location>
        <begin position="493"/>
        <end position="632"/>
    </location>
</feature>
<dbReference type="RefSeq" id="WP_024728402.1">
    <property type="nucleotide sequence ID" value="NZ_JACOOS010000008.1"/>
</dbReference>
<dbReference type="SUPFAM" id="SSF63520">
    <property type="entry name" value="PTS-regulatory domain, PRD"/>
    <property type="match status" value="2"/>
</dbReference>
<dbReference type="InterPro" id="IPR036095">
    <property type="entry name" value="PTS_EIIB-like_sf"/>
</dbReference>
<comment type="caution">
    <text evidence="9">The sequence shown here is derived from an EMBL/GenBank/DDBJ whole genome shotgun (WGS) entry which is preliminary data.</text>
</comment>
<evidence type="ECO:0000259" key="7">
    <source>
        <dbReference type="PROSITE" id="PS51099"/>
    </source>
</evidence>
<dbReference type="PROSITE" id="PS51099">
    <property type="entry name" value="PTS_EIIB_TYPE_2"/>
    <property type="match status" value="1"/>
</dbReference>
<dbReference type="InterPro" id="IPR013011">
    <property type="entry name" value="PTS_EIIB_2"/>
</dbReference>
<dbReference type="InterPro" id="IPR007737">
    <property type="entry name" value="Mga_HTH"/>
</dbReference>
<keyword evidence="3" id="KW-0805">Transcription regulation</keyword>